<sequence length="60" mass="7043">METLFDVLESRLPEQAELKEASLKNDCASTRLFMRQVDAFIKFGLALIPKRRKGYLFEDY</sequence>
<dbReference type="AlphaFoldDB" id="W2L373"/>
<dbReference type="Proteomes" id="UP000054423">
    <property type="component" value="Unassembled WGS sequence"/>
</dbReference>
<evidence type="ECO:0000313" key="1">
    <source>
        <dbReference type="EMBL" id="ETL91861.1"/>
    </source>
</evidence>
<gene>
    <name evidence="1" type="ORF">L917_09668</name>
</gene>
<reference evidence="1" key="1">
    <citation type="submission" date="2013-11" db="EMBL/GenBank/DDBJ databases">
        <title>The Genome Sequence of Phytophthora parasitica CHvinca01.</title>
        <authorList>
            <consortium name="The Broad Institute Genomics Platform"/>
            <person name="Russ C."/>
            <person name="Tyler B."/>
            <person name="Panabieres F."/>
            <person name="Shan W."/>
            <person name="Tripathy S."/>
            <person name="Grunwald N."/>
            <person name="Machado M."/>
            <person name="Johnson C.S."/>
            <person name="Arredondo F."/>
            <person name="Hong C."/>
            <person name="Coffey M."/>
            <person name="Young S.K."/>
            <person name="Zeng Q."/>
            <person name="Gargeya S."/>
            <person name="Fitzgerald M."/>
            <person name="Abouelleil A."/>
            <person name="Alvarado L."/>
            <person name="Chapman S.B."/>
            <person name="Gainer-Dewar J."/>
            <person name="Goldberg J."/>
            <person name="Griggs A."/>
            <person name="Gujja S."/>
            <person name="Hansen M."/>
            <person name="Howarth C."/>
            <person name="Imamovic A."/>
            <person name="Ireland A."/>
            <person name="Larimer J."/>
            <person name="McCowan C."/>
            <person name="Murphy C."/>
            <person name="Pearson M."/>
            <person name="Poon T.W."/>
            <person name="Priest M."/>
            <person name="Roberts A."/>
            <person name="Saif S."/>
            <person name="Shea T."/>
            <person name="Sykes S."/>
            <person name="Wortman J."/>
            <person name="Nusbaum C."/>
            <person name="Birren B."/>
        </authorList>
    </citation>
    <scope>NUCLEOTIDE SEQUENCE [LARGE SCALE GENOMIC DNA]</scope>
    <source>
        <strain evidence="1">CHvinca01</strain>
    </source>
</reference>
<organism evidence="1">
    <name type="scientific">Phytophthora nicotianae</name>
    <name type="common">Potato buckeye rot agent</name>
    <name type="synonym">Phytophthora parasitica</name>
    <dbReference type="NCBI Taxonomy" id="4792"/>
    <lineage>
        <taxon>Eukaryota</taxon>
        <taxon>Sar</taxon>
        <taxon>Stramenopiles</taxon>
        <taxon>Oomycota</taxon>
        <taxon>Peronosporomycetes</taxon>
        <taxon>Peronosporales</taxon>
        <taxon>Peronosporaceae</taxon>
        <taxon>Phytophthora</taxon>
    </lineage>
</organism>
<name>W2L373_PHYNI</name>
<dbReference type="OrthoDB" id="10420955at2759"/>
<dbReference type="EMBL" id="KI679979">
    <property type="protein sequence ID" value="ETL91861.1"/>
    <property type="molecule type" value="Genomic_DNA"/>
</dbReference>
<protein>
    <submittedName>
        <fullName evidence="1">Uncharacterized protein</fullName>
    </submittedName>
</protein>
<accession>W2L373</accession>
<proteinExistence type="predicted"/>